<dbReference type="PROSITE" id="PS50110">
    <property type="entry name" value="RESPONSE_REGULATORY"/>
    <property type="match status" value="1"/>
</dbReference>
<feature type="signal peptide" evidence="4">
    <location>
        <begin position="1"/>
        <end position="23"/>
    </location>
</feature>
<dbReference type="InterPro" id="IPR011006">
    <property type="entry name" value="CheY-like_superfamily"/>
</dbReference>
<evidence type="ECO:0000313" key="8">
    <source>
        <dbReference type="Proteomes" id="UP000039865"/>
    </source>
</evidence>
<organism evidence="7 8">
    <name type="scientific">Stylonychia lemnae</name>
    <name type="common">Ciliate</name>
    <dbReference type="NCBI Taxonomy" id="5949"/>
    <lineage>
        <taxon>Eukaryota</taxon>
        <taxon>Sar</taxon>
        <taxon>Alveolata</taxon>
        <taxon>Ciliophora</taxon>
        <taxon>Intramacronucleata</taxon>
        <taxon>Spirotrichea</taxon>
        <taxon>Stichotrichia</taxon>
        <taxon>Sporadotrichida</taxon>
        <taxon>Oxytrichidae</taxon>
        <taxon>Stylonychinae</taxon>
        <taxon>Stylonychia</taxon>
    </lineage>
</organism>
<dbReference type="Gene3D" id="3.30.565.10">
    <property type="entry name" value="Histidine kinase-like ATPase, C-terminal domain"/>
    <property type="match status" value="1"/>
</dbReference>
<dbReference type="SUPFAM" id="SSF52172">
    <property type="entry name" value="CheY-like"/>
    <property type="match status" value="1"/>
</dbReference>
<accession>A0A077ZPE5</accession>
<dbReference type="CDD" id="cd17546">
    <property type="entry name" value="REC_hyHK_CKI1_RcsC-like"/>
    <property type="match status" value="1"/>
</dbReference>
<dbReference type="InParanoid" id="A0A077ZPE5"/>
<keyword evidence="7" id="KW-0808">Transferase</keyword>
<evidence type="ECO:0000256" key="2">
    <source>
        <dbReference type="PROSITE-ProRule" id="PRU00169"/>
    </source>
</evidence>
<dbReference type="InterPro" id="IPR001789">
    <property type="entry name" value="Sig_transdc_resp-reg_receiver"/>
</dbReference>
<dbReference type="InterPro" id="IPR036097">
    <property type="entry name" value="HisK_dim/P_sf"/>
</dbReference>
<gene>
    <name evidence="7" type="primary">Contig13252.g14138</name>
    <name evidence="7" type="ORF">STYLEM_247</name>
</gene>
<evidence type="ECO:0000259" key="6">
    <source>
        <dbReference type="PROSITE" id="PS50110"/>
    </source>
</evidence>
<evidence type="ECO:0000313" key="7">
    <source>
        <dbReference type="EMBL" id="CDW71304.1"/>
    </source>
</evidence>
<dbReference type="GO" id="GO:0000155">
    <property type="term" value="F:phosphorelay sensor kinase activity"/>
    <property type="evidence" value="ECO:0007669"/>
    <property type="project" value="InterPro"/>
</dbReference>
<name>A0A077ZPE5_STYLE</name>
<dbReference type="EMBL" id="CCKQ01000245">
    <property type="protein sequence ID" value="CDW71304.1"/>
    <property type="molecule type" value="Genomic_DNA"/>
</dbReference>
<dbReference type="PANTHER" id="PTHR43719">
    <property type="entry name" value="TWO-COMPONENT HISTIDINE KINASE"/>
    <property type="match status" value="1"/>
</dbReference>
<dbReference type="OrthoDB" id="297641at2759"/>
<evidence type="ECO:0000256" key="4">
    <source>
        <dbReference type="SAM" id="SignalP"/>
    </source>
</evidence>
<dbReference type="PANTHER" id="PTHR43719:SF28">
    <property type="entry name" value="PEROXIDE STRESS-ACTIVATED HISTIDINE KINASE MAK1-RELATED"/>
    <property type="match status" value="1"/>
</dbReference>
<dbReference type="PROSITE" id="PS50109">
    <property type="entry name" value="HIS_KIN"/>
    <property type="match status" value="1"/>
</dbReference>
<dbReference type="InterPro" id="IPR003594">
    <property type="entry name" value="HATPase_dom"/>
</dbReference>
<keyword evidence="3" id="KW-0175">Coiled coil</keyword>
<dbReference type="InterPro" id="IPR050956">
    <property type="entry name" value="2C_system_His_kinase"/>
</dbReference>
<keyword evidence="8" id="KW-1185">Reference proteome</keyword>
<evidence type="ECO:0000256" key="3">
    <source>
        <dbReference type="SAM" id="Coils"/>
    </source>
</evidence>
<dbReference type="Gene3D" id="3.40.50.2300">
    <property type="match status" value="1"/>
</dbReference>
<proteinExistence type="predicted"/>
<dbReference type="SMART" id="SM00448">
    <property type="entry name" value="REC"/>
    <property type="match status" value="1"/>
</dbReference>
<dbReference type="InterPro" id="IPR005467">
    <property type="entry name" value="His_kinase_dom"/>
</dbReference>
<dbReference type="Pfam" id="PF02518">
    <property type="entry name" value="HATPase_c"/>
    <property type="match status" value="1"/>
</dbReference>
<evidence type="ECO:0000259" key="5">
    <source>
        <dbReference type="PROSITE" id="PS50109"/>
    </source>
</evidence>
<dbReference type="Proteomes" id="UP000039865">
    <property type="component" value="Unassembled WGS sequence"/>
</dbReference>
<dbReference type="InterPro" id="IPR036890">
    <property type="entry name" value="HATPase_C_sf"/>
</dbReference>
<evidence type="ECO:0000256" key="1">
    <source>
        <dbReference type="ARBA" id="ARBA00022553"/>
    </source>
</evidence>
<feature type="domain" description="Histidine kinase" evidence="5">
    <location>
        <begin position="319"/>
        <end position="487"/>
    </location>
</feature>
<dbReference type="SMART" id="SM00387">
    <property type="entry name" value="HATPase_c"/>
    <property type="match status" value="1"/>
</dbReference>
<dbReference type="InterPro" id="IPR003661">
    <property type="entry name" value="HisK_dim/P_dom"/>
</dbReference>
<feature type="modified residue" description="4-aspartylphosphate" evidence="2">
    <location>
        <position position="662"/>
    </location>
</feature>
<feature type="chain" id="PRO_5001728993" evidence="4">
    <location>
        <begin position="24"/>
        <end position="746"/>
    </location>
</feature>
<dbReference type="SUPFAM" id="SSF47384">
    <property type="entry name" value="Homodimeric domain of signal transducing histidine kinase"/>
    <property type="match status" value="1"/>
</dbReference>
<feature type="coiled-coil region" evidence="3">
    <location>
        <begin position="179"/>
        <end position="206"/>
    </location>
</feature>
<keyword evidence="4" id="KW-0732">Signal</keyword>
<keyword evidence="1 2" id="KW-0597">Phosphoprotein</keyword>
<sequence length="746" mass="87019">MQDTALGLFCLCLSLMAMRLSNQSPFYSNIYEVFILQPIWTLISTLRLIEAQQQSKIFNPYPSLQQIYNVVILYNSSLTWLPKTFQYLGLQVLHWSYLYHKYGDIDYGITNDSFTFSLLGTLIIGVSLRRNEQISRIEFDNKTRKEFQRQKFINVLETIQDGVFFIKQQKEDQDLIFQNKSFKQMIQNLLQKYQDLQTKLMKSSMQISYYDSELNNPRELPGGKLYDLLGCMKLRHEFNHQVGAQITFADWIRKIREQDQNQQYNYYFKVEPIGVSLQVSVSYIWQDERILIVFKEISTLKKLQKIKNREQFTNIFINSTAHNIFTPINGLIGISQLIQKEVGHLPQALKYLHLMRKCIFDLYYCTQNILEHSKIRLKQFTTDLKEKSHQDIYSKVVNLFENDINQKNLQFNLNIQNKTSKILIDDERFSLILYNLLSNAIKHTEQVSVKDTGQGISANDCSELFNPFRKFKISNDNINQQGLGLGLMDGKKLRLDVHILHSDQSLLDLDENLEDIDAEYLWTDVFIPTGPLESRIAENPMMLTDRSATKNLKFKLQSSVSFNINTMRNKTSNISFANQLIQSETFKEILLTDESGPQKQILVVDDTVFNIEIIKIMLEQIFDLQCDVAFSGHQALQVVQKRVDQMRYAPQNVPMYNLILMDINMSGWDGVKTTKKIRKIYGQHFQNDNLIFAYTAIPESQFGNYVAKGFDGFIAKPLDLNKLRKILQRLQLIQNDNDINICTSFC</sequence>
<dbReference type="SUPFAM" id="SSF55874">
    <property type="entry name" value="ATPase domain of HSP90 chaperone/DNA topoisomerase II/histidine kinase"/>
    <property type="match status" value="1"/>
</dbReference>
<dbReference type="Pfam" id="PF00072">
    <property type="entry name" value="Response_reg"/>
    <property type="match status" value="1"/>
</dbReference>
<dbReference type="CDD" id="cd00082">
    <property type="entry name" value="HisKA"/>
    <property type="match status" value="1"/>
</dbReference>
<reference evidence="7 8" key="1">
    <citation type="submission" date="2014-06" db="EMBL/GenBank/DDBJ databases">
        <authorList>
            <person name="Swart Estienne"/>
        </authorList>
    </citation>
    <scope>NUCLEOTIDE SEQUENCE [LARGE SCALE GENOMIC DNA]</scope>
    <source>
        <strain evidence="7 8">130c</strain>
    </source>
</reference>
<dbReference type="Gene3D" id="1.10.287.130">
    <property type="match status" value="1"/>
</dbReference>
<dbReference type="AlphaFoldDB" id="A0A077ZPE5"/>
<keyword evidence="7" id="KW-0418">Kinase</keyword>
<protein>
    <submittedName>
        <fullName evidence="7">Multi-sensor hybrid histidine kinase</fullName>
    </submittedName>
</protein>
<feature type="domain" description="Response regulatory" evidence="6">
    <location>
        <begin position="600"/>
        <end position="731"/>
    </location>
</feature>